<dbReference type="RefSeq" id="XP_062664547.1">
    <property type="nucleotide sequence ID" value="XM_062802871.1"/>
</dbReference>
<dbReference type="PANTHER" id="PTHR44051">
    <property type="entry name" value="GLUTATHIONE S-TRANSFERASE-RELATED"/>
    <property type="match status" value="1"/>
</dbReference>
<protein>
    <submittedName>
        <fullName evidence="6">Glutathione S-transferase</fullName>
    </submittedName>
</protein>
<proteinExistence type="inferred from homology"/>
<feature type="domain" description="GST N-terminal" evidence="4">
    <location>
        <begin position="53"/>
        <end position="134"/>
    </location>
</feature>
<comment type="caution">
    <text evidence="6">The sequence shown here is derived from an EMBL/GenBank/DDBJ whole genome shotgun (WGS) entry which is preliminary data.</text>
</comment>
<dbReference type="InterPro" id="IPR036282">
    <property type="entry name" value="Glutathione-S-Trfase_C_sf"/>
</dbReference>
<dbReference type="InterPro" id="IPR010987">
    <property type="entry name" value="Glutathione-S-Trfase_C-like"/>
</dbReference>
<evidence type="ECO:0000256" key="3">
    <source>
        <dbReference type="SAM" id="MobiDB-lite"/>
    </source>
</evidence>
<evidence type="ECO:0000259" key="5">
    <source>
        <dbReference type="PROSITE" id="PS50405"/>
    </source>
</evidence>
<reference evidence="6" key="2">
    <citation type="submission" date="2023-06" db="EMBL/GenBank/DDBJ databases">
        <authorList>
            <consortium name="Lawrence Berkeley National Laboratory"/>
            <person name="Haridas S."/>
            <person name="Hensen N."/>
            <person name="Bonometti L."/>
            <person name="Westerberg I."/>
            <person name="Brannstrom I.O."/>
            <person name="Guillou S."/>
            <person name="Cros-Aarteil S."/>
            <person name="Calhoun S."/>
            <person name="Kuo A."/>
            <person name="Mondo S."/>
            <person name="Pangilinan J."/>
            <person name="Riley R."/>
            <person name="Labutti K."/>
            <person name="Andreopoulos B."/>
            <person name="Lipzen A."/>
            <person name="Chen C."/>
            <person name="Yanf M."/>
            <person name="Daum C."/>
            <person name="Ng V."/>
            <person name="Clum A."/>
            <person name="Steindorff A."/>
            <person name="Ohm R."/>
            <person name="Martin F."/>
            <person name="Silar P."/>
            <person name="Natvig D."/>
            <person name="Lalanne C."/>
            <person name="Gautier V."/>
            <person name="Ament-Velasquez S.L."/>
            <person name="Kruys A."/>
            <person name="Hutchinson M.I."/>
            <person name="Powell A.J."/>
            <person name="Barry K."/>
            <person name="Miller A.N."/>
            <person name="Grigoriev I.V."/>
            <person name="Debuchy R."/>
            <person name="Gladieux P."/>
            <person name="Thoren M.H."/>
            <person name="Johannesson H."/>
        </authorList>
    </citation>
    <scope>NUCLEOTIDE SEQUENCE</scope>
    <source>
        <strain evidence="6">CBS 168.71</strain>
    </source>
</reference>
<feature type="region of interest" description="Disordered" evidence="3">
    <location>
        <begin position="15"/>
        <end position="44"/>
    </location>
</feature>
<dbReference type="SUPFAM" id="SSF52833">
    <property type="entry name" value="Thioredoxin-like"/>
    <property type="match status" value="1"/>
</dbReference>
<evidence type="ECO:0000259" key="4">
    <source>
        <dbReference type="PROSITE" id="PS50404"/>
    </source>
</evidence>
<keyword evidence="7" id="KW-1185">Reference proteome</keyword>
<dbReference type="PANTHER" id="PTHR44051:SF23">
    <property type="entry name" value="GLUTATHIONE S-TRANSFERASE-LIKE PROTEIN TPCF"/>
    <property type="match status" value="1"/>
</dbReference>
<organism evidence="6 7">
    <name type="scientific">Chaetomium fimeti</name>
    <dbReference type="NCBI Taxonomy" id="1854472"/>
    <lineage>
        <taxon>Eukaryota</taxon>
        <taxon>Fungi</taxon>
        <taxon>Dikarya</taxon>
        <taxon>Ascomycota</taxon>
        <taxon>Pezizomycotina</taxon>
        <taxon>Sordariomycetes</taxon>
        <taxon>Sordariomycetidae</taxon>
        <taxon>Sordariales</taxon>
        <taxon>Chaetomiaceae</taxon>
        <taxon>Chaetomium</taxon>
    </lineage>
</organism>
<dbReference type="InterPro" id="IPR040079">
    <property type="entry name" value="Glutathione_S-Trfase"/>
</dbReference>
<evidence type="ECO:0000313" key="6">
    <source>
        <dbReference type="EMBL" id="KAK3301033.1"/>
    </source>
</evidence>
<feature type="compositionally biased region" description="Low complexity" evidence="3">
    <location>
        <begin position="32"/>
        <end position="44"/>
    </location>
</feature>
<dbReference type="SFLD" id="SFLDG01151">
    <property type="entry name" value="Main.2:_Nu-like"/>
    <property type="match status" value="1"/>
</dbReference>
<accession>A0AAE0HQT8</accession>
<dbReference type="AlphaFoldDB" id="A0AAE0HQT8"/>
<dbReference type="Pfam" id="PF00043">
    <property type="entry name" value="GST_C"/>
    <property type="match status" value="1"/>
</dbReference>
<dbReference type="PROSITE" id="PS50404">
    <property type="entry name" value="GST_NTER"/>
    <property type="match status" value="1"/>
</dbReference>
<dbReference type="EMBL" id="JAUEPN010000001">
    <property type="protein sequence ID" value="KAK3301033.1"/>
    <property type="molecule type" value="Genomic_DNA"/>
</dbReference>
<dbReference type="SFLD" id="SFLDG00358">
    <property type="entry name" value="Main_(cytGST)"/>
    <property type="match status" value="1"/>
</dbReference>
<dbReference type="InterPro" id="IPR004046">
    <property type="entry name" value="GST_C"/>
</dbReference>
<evidence type="ECO:0000256" key="1">
    <source>
        <dbReference type="ARBA" id="ARBA00007409"/>
    </source>
</evidence>
<evidence type="ECO:0000256" key="2">
    <source>
        <dbReference type="RuleBase" id="RU003494"/>
    </source>
</evidence>
<dbReference type="GeneID" id="87839819"/>
<gene>
    <name evidence="6" type="ORF">B0H64DRAFT_382460</name>
</gene>
<comment type="similarity">
    <text evidence="1 2">Belongs to the GST superfamily.</text>
</comment>
<evidence type="ECO:0000313" key="7">
    <source>
        <dbReference type="Proteomes" id="UP001278766"/>
    </source>
</evidence>
<reference evidence="6" key="1">
    <citation type="journal article" date="2023" name="Mol. Phylogenet. Evol.">
        <title>Genome-scale phylogeny and comparative genomics of the fungal order Sordariales.</title>
        <authorList>
            <person name="Hensen N."/>
            <person name="Bonometti L."/>
            <person name="Westerberg I."/>
            <person name="Brannstrom I.O."/>
            <person name="Guillou S."/>
            <person name="Cros-Aarteil S."/>
            <person name="Calhoun S."/>
            <person name="Haridas S."/>
            <person name="Kuo A."/>
            <person name="Mondo S."/>
            <person name="Pangilinan J."/>
            <person name="Riley R."/>
            <person name="LaButti K."/>
            <person name="Andreopoulos B."/>
            <person name="Lipzen A."/>
            <person name="Chen C."/>
            <person name="Yan M."/>
            <person name="Daum C."/>
            <person name="Ng V."/>
            <person name="Clum A."/>
            <person name="Steindorff A."/>
            <person name="Ohm R.A."/>
            <person name="Martin F."/>
            <person name="Silar P."/>
            <person name="Natvig D.O."/>
            <person name="Lalanne C."/>
            <person name="Gautier V."/>
            <person name="Ament-Velasquez S.L."/>
            <person name="Kruys A."/>
            <person name="Hutchinson M.I."/>
            <person name="Powell A.J."/>
            <person name="Barry K."/>
            <person name="Miller A.N."/>
            <person name="Grigoriev I.V."/>
            <person name="Debuchy R."/>
            <person name="Gladieux P."/>
            <person name="Hiltunen Thoren M."/>
            <person name="Johannesson H."/>
        </authorList>
    </citation>
    <scope>NUCLEOTIDE SEQUENCE</scope>
    <source>
        <strain evidence="6">CBS 168.71</strain>
    </source>
</reference>
<sequence length="274" mass="31064">MTAGRYSTSLLIHHHQAKSPQNNKSHPRLSPHSNNSNNNHNTNSAIMSSLSHLKPIKVWGKGGPNPPKVAMIVAELGIPHEIVDIQFSELKKPDFIAINPNGRMPAIQDPNTNLTLWESGAILEYLTEKYDTDRKLSFEPGSPEAYLAKQWLYFQVSGQGPYYGQAVWFTKYHPEKVQTAVDRYVKEIIRVTTVLEGELARQREAHGAEEGFDGPWLVGNKMSYVDFAFYPWQSGVQKFLGPDNNEYRLDDFPNVKAWLEKLGARESVKNAMHF</sequence>
<dbReference type="SFLD" id="SFLDS00019">
    <property type="entry name" value="Glutathione_Transferase_(cytos"/>
    <property type="match status" value="1"/>
</dbReference>
<dbReference type="CDD" id="cd03048">
    <property type="entry name" value="GST_N_Ure2p_like"/>
    <property type="match status" value="1"/>
</dbReference>
<name>A0AAE0HQT8_9PEZI</name>
<dbReference type="SUPFAM" id="SSF47616">
    <property type="entry name" value="GST C-terminal domain-like"/>
    <property type="match status" value="1"/>
</dbReference>
<dbReference type="Gene3D" id="1.20.1050.10">
    <property type="match status" value="1"/>
</dbReference>
<dbReference type="InterPro" id="IPR004045">
    <property type="entry name" value="Glutathione_S-Trfase_N"/>
</dbReference>
<dbReference type="InterPro" id="IPR036249">
    <property type="entry name" value="Thioredoxin-like_sf"/>
</dbReference>
<feature type="domain" description="GST C-terminal" evidence="5">
    <location>
        <begin position="141"/>
        <end position="274"/>
    </location>
</feature>
<dbReference type="Gene3D" id="3.40.30.10">
    <property type="entry name" value="Glutaredoxin"/>
    <property type="match status" value="1"/>
</dbReference>
<dbReference type="Proteomes" id="UP001278766">
    <property type="component" value="Unassembled WGS sequence"/>
</dbReference>
<dbReference type="PROSITE" id="PS50405">
    <property type="entry name" value="GST_CTER"/>
    <property type="match status" value="1"/>
</dbReference>
<dbReference type="Pfam" id="PF02798">
    <property type="entry name" value="GST_N"/>
    <property type="match status" value="1"/>
</dbReference>